<evidence type="ECO:0000313" key="2">
    <source>
        <dbReference type="Proteomes" id="UP001600064"/>
    </source>
</evidence>
<reference evidence="1 2" key="1">
    <citation type="journal article" date="2024" name="Commun. Biol.">
        <title>Comparative genomic analysis of thermophilic fungi reveals convergent evolutionary adaptations and gene losses.</title>
        <authorList>
            <person name="Steindorff A.S."/>
            <person name="Aguilar-Pontes M.V."/>
            <person name="Robinson A.J."/>
            <person name="Andreopoulos B."/>
            <person name="LaButti K."/>
            <person name="Kuo A."/>
            <person name="Mondo S."/>
            <person name="Riley R."/>
            <person name="Otillar R."/>
            <person name="Haridas S."/>
            <person name="Lipzen A."/>
            <person name="Grimwood J."/>
            <person name="Schmutz J."/>
            <person name="Clum A."/>
            <person name="Reid I.D."/>
            <person name="Moisan M.C."/>
            <person name="Butler G."/>
            <person name="Nguyen T.T.M."/>
            <person name="Dewar K."/>
            <person name="Conant G."/>
            <person name="Drula E."/>
            <person name="Henrissat B."/>
            <person name="Hansel C."/>
            <person name="Singer S."/>
            <person name="Hutchinson M.I."/>
            <person name="de Vries R.P."/>
            <person name="Natvig D.O."/>
            <person name="Powell A.J."/>
            <person name="Tsang A."/>
            <person name="Grigoriev I.V."/>
        </authorList>
    </citation>
    <scope>NUCLEOTIDE SEQUENCE [LARGE SCALE GENOMIC DNA]</scope>
    <source>
        <strain evidence="1 2">ATCC 22073</strain>
    </source>
</reference>
<dbReference type="GeneID" id="98124309"/>
<protein>
    <submittedName>
        <fullName evidence="1">Uncharacterized protein</fullName>
    </submittedName>
</protein>
<accession>A0ABR4DEA3</accession>
<keyword evidence="2" id="KW-1185">Reference proteome</keyword>
<dbReference type="Proteomes" id="UP001600064">
    <property type="component" value="Unassembled WGS sequence"/>
</dbReference>
<comment type="caution">
    <text evidence="1">The sequence shown here is derived from an EMBL/GenBank/DDBJ whole genome shotgun (WGS) entry which is preliminary data.</text>
</comment>
<gene>
    <name evidence="1" type="ORF">VTJ83DRAFT_3301</name>
</gene>
<dbReference type="EMBL" id="JAZGUE010000003">
    <property type="protein sequence ID" value="KAL2268455.1"/>
    <property type="molecule type" value="Genomic_DNA"/>
</dbReference>
<proteinExistence type="predicted"/>
<organism evidence="1 2">
    <name type="scientific">Remersonia thermophila</name>
    <dbReference type="NCBI Taxonomy" id="72144"/>
    <lineage>
        <taxon>Eukaryota</taxon>
        <taxon>Fungi</taxon>
        <taxon>Dikarya</taxon>
        <taxon>Ascomycota</taxon>
        <taxon>Pezizomycotina</taxon>
        <taxon>Sordariomycetes</taxon>
        <taxon>Sordariomycetidae</taxon>
        <taxon>Sordariales</taxon>
        <taxon>Sordariales incertae sedis</taxon>
        <taxon>Remersonia</taxon>
    </lineage>
</organism>
<name>A0ABR4DEA3_9PEZI</name>
<dbReference type="RefSeq" id="XP_070867179.1">
    <property type="nucleotide sequence ID" value="XM_071009665.1"/>
</dbReference>
<evidence type="ECO:0000313" key="1">
    <source>
        <dbReference type="EMBL" id="KAL2268455.1"/>
    </source>
</evidence>
<sequence length="247" mass="27866">MLDISTTLLLPSSASQFPAGRSYYNDYISQRSHGRIFHDGITFVSANRLGTTLANTFFSSVDPRKLSAFTSLVFFWTLVSDNFYILSSSPFEPLPLVRSRGHLQHSPFLHFSTLAQLARIRGTFPTFVMTLARCPRYRQTIFKTQEVHSPSCSVHIRSSLRPFAHSTKLLLNAPPFSFPHRGVLRQQPILQRNQRSLIPGPTRRLLTLSSACTARCFFIEALLATVWRSFSRRSFASASSSASFTLL</sequence>